<organism evidence="3 4">
    <name type="scientific">Spongiibacter thalassae</name>
    <dbReference type="NCBI Taxonomy" id="2721624"/>
    <lineage>
        <taxon>Bacteria</taxon>
        <taxon>Pseudomonadati</taxon>
        <taxon>Pseudomonadota</taxon>
        <taxon>Gammaproteobacteria</taxon>
        <taxon>Cellvibrionales</taxon>
        <taxon>Spongiibacteraceae</taxon>
        <taxon>Spongiibacter</taxon>
    </lineage>
</organism>
<dbReference type="PANTHER" id="PTHR46696:SF6">
    <property type="entry name" value="P450, PUTATIVE (EUROFUNG)-RELATED"/>
    <property type="match status" value="1"/>
</dbReference>
<dbReference type="InterPro" id="IPR001128">
    <property type="entry name" value="Cyt_P450"/>
</dbReference>
<dbReference type="InterPro" id="IPR036396">
    <property type="entry name" value="Cyt_P450_sf"/>
</dbReference>
<dbReference type="CDD" id="cd11035">
    <property type="entry name" value="P450cam-like"/>
    <property type="match status" value="1"/>
</dbReference>
<evidence type="ECO:0000313" key="4">
    <source>
        <dbReference type="Proteomes" id="UP000765845"/>
    </source>
</evidence>
<keyword evidence="2" id="KW-0479">Metal-binding</keyword>
<evidence type="ECO:0000256" key="2">
    <source>
        <dbReference type="RuleBase" id="RU000461"/>
    </source>
</evidence>
<dbReference type="InterPro" id="IPR017972">
    <property type="entry name" value="Cyt_P450_CS"/>
</dbReference>
<dbReference type="PROSITE" id="PS00086">
    <property type="entry name" value="CYTOCHROME_P450"/>
    <property type="match status" value="1"/>
</dbReference>
<dbReference type="RefSeq" id="WP_168448701.1">
    <property type="nucleotide sequence ID" value="NZ_JAAWWK010000001.1"/>
</dbReference>
<protein>
    <submittedName>
        <fullName evidence="3">Cytochrome P450</fullName>
    </submittedName>
</protein>
<comment type="caution">
    <text evidence="3">The sequence shown here is derived from an EMBL/GenBank/DDBJ whole genome shotgun (WGS) entry which is preliminary data.</text>
</comment>
<dbReference type="InterPro" id="IPR002397">
    <property type="entry name" value="Cyt_P450_B"/>
</dbReference>
<keyword evidence="4" id="KW-1185">Reference proteome</keyword>
<gene>
    <name evidence="3" type="ORF">HCU74_01915</name>
</gene>
<sequence>MNSTVNDHIPDHVPADLVVSYDYHGDPRLTNEVHASLQVLHDEAPPVFYTPRNGGHWVVTRFDEIKKVVEDYEVFSAKEMQIPRIENPPYFIPLNVDPPNNIPYRQALMPAFSPKAIKALEAKIRQWAGEIIDNALAKGDGFDFIQEVASVYPVSIFMELMGMPMDRLWEFRNLSDEFFSTNDQQKIHQLSGQIIMAMTEILEQKKAAPADDLMSHILNIKVKGEPISLEEMQNMCFLLFLGGMDTVANVTGYSFRQLANMPELQQRLHDNPADIAKFTDEAIRMFGVISNPRIVAKDAEVFGVKFKKDDMVLCLLPISGRDDRKNGNPHVFDIDRSKEDGHTLTFSSGPHMCLGSFLARSEIRILVEEWFKRVARYEIVPGTELGYRTGFSLALTELPLNTVKS</sequence>
<evidence type="ECO:0000256" key="1">
    <source>
        <dbReference type="ARBA" id="ARBA00010617"/>
    </source>
</evidence>
<keyword evidence="2" id="KW-0408">Iron</keyword>
<keyword evidence="2" id="KW-0349">Heme</keyword>
<name>A0ABX1GB37_9GAMM</name>
<dbReference type="EMBL" id="JAAWWK010000001">
    <property type="protein sequence ID" value="NKI16166.1"/>
    <property type="molecule type" value="Genomic_DNA"/>
</dbReference>
<dbReference type="Pfam" id="PF00067">
    <property type="entry name" value="p450"/>
    <property type="match status" value="1"/>
</dbReference>
<evidence type="ECO:0000313" key="3">
    <source>
        <dbReference type="EMBL" id="NKI16166.1"/>
    </source>
</evidence>
<accession>A0ABX1GB37</accession>
<dbReference type="SUPFAM" id="SSF48264">
    <property type="entry name" value="Cytochrome P450"/>
    <property type="match status" value="1"/>
</dbReference>
<reference evidence="3 4" key="1">
    <citation type="submission" date="2020-04" db="EMBL/GenBank/DDBJ databases">
        <authorList>
            <person name="Yoon J."/>
        </authorList>
    </citation>
    <scope>NUCLEOTIDE SEQUENCE [LARGE SCALE GENOMIC DNA]</scope>
    <source>
        <strain evidence="3 4">KMU-166</strain>
    </source>
</reference>
<dbReference type="Gene3D" id="1.10.630.10">
    <property type="entry name" value="Cytochrome P450"/>
    <property type="match status" value="1"/>
</dbReference>
<comment type="similarity">
    <text evidence="1 2">Belongs to the cytochrome P450 family.</text>
</comment>
<keyword evidence="2" id="KW-0560">Oxidoreductase</keyword>
<dbReference type="PANTHER" id="PTHR46696">
    <property type="entry name" value="P450, PUTATIVE (EUROFUNG)-RELATED"/>
    <property type="match status" value="1"/>
</dbReference>
<keyword evidence="2" id="KW-0503">Monooxygenase</keyword>
<proteinExistence type="inferred from homology"/>
<dbReference type="PRINTS" id="PR00359">
    <property type="entry name" value="BP450"/>
</dbReference>
<dbReference type="Proteomes" id="UP000765845">
    <property type="component" value="Unassembled WGS sequence"/>
</dbReference>